<dbReference type="Proteomes" id="UP000233551">
    <property type="component" value="Unassembled WGS sequence"/>
</dbReference>
<dbReference type="AlphaFoldDB" id="A0A2I0KD78"/>
<dbReference type="EMBL" id="PGOL01000674">
    <property type="protein sequence ID" value="PKI66489.1"/>
    <property type="molecule type" value="Genomic_DNA"/>
</dbReference>
<keyword evidence="3" id="KW-1185">Reference proteome</keyword>
<feature type="compositionally biased region" description="Polar residues" evidence="1">
    <location>
        <begin position="66"/>
        <end position="80"/>
    </location>
</feature>
<proteinExistence type="predicted"/>
<protein>
    <submittedName>
        <fullName evidence="2">Uncharacterized protein</fullName>
    </submittedName>
</protein>
<evidence type="ECO:0000256" key="1">
    <source>
        <dbReference type="SAM" id="MobiDB-lite"/>
    </source>
</evidence>
<feature type="region of interest" description="Disordered" evidence="1">
    <location>
        <begin position="57"/>
        <end position="80"/>
    </location>
</feature>
<name>A0A2I0KD78_PUNGR</name>
<gene>
    <name evidence="2" type="ORF">CRG98_013145</name>
</gene>
<evidence type="ECO:0000313" key="3">
    <source>
        <dbReference type="Proteomes" id="UP000233551"/>
    </source>
</evidence>
<organism evidence="2 3">
    <name type="scientific">Punica granatum</name>
    <name type="common">Pomegranate</name>
    <dbReference type="NCBI Taxonomy" id="22663"/>
    <lineage>
        <taxon>Eukaryota</taxon>
        <taxon>Viridiplantae</taxon>
        <taxon>Streptophyta</taxon>
        <taxon>Embryophyta</taxon>
        <taxon>Tracheophyta</taxon>
        <taxon>Spermatophyta</taxon>
        <taxon>Magnoliopsida</taxon>
        <taxon>eudicotyledons</taxon>
        <taxon>Gunneridae</taxon>
        <taxon>Pentapetalae</taxon>
        <taxon>rosids</taxon>
        <taxon>malvids</taxon>
        <taxon>Myrtales</taxon>
        <taxon>Lythraceae</taxon>
        <taxon>Punica</taxon>
    </lineage>
</organism>
<accession>A0A2I0KD78</accession>
<reference evidence="2 3" key="1">
    <citation type="submission" date="2017-11" db="EMBL/GenBank/DDBJ databases">
        <title>De-novo sequencing of pomegranate (Punica granatum L.) genome.</title>
        <authorList>
            <person name="Akparov Z."/>
            <person name="Amiraslanov A."/>
            <person name="Hajiyeva S."/>
            <person name="Abbasov M."/>
            <person name="Kaur K."/>
            <person name="Hamwieh A."/>
            <person name="Solovyev V."/>
            <person name="Salamov A."/>
            <person name="Braich B."/>
            <person name="Kosarev P."/>
            <person name="Mahmoud A."/>
            <person name="Hajiyev E."/>
            <person name="Babayeva S."/>
            <person name="Izzatullayeva V."/>
            <person name="Mammadov A."/>
            <person name="Mammadov A."/>
            <person name="Sharifova S."/>
            <person name="Ojaghi J."/>
            <person name="Eynullazada K."/>
            <person name="Bayramov B."/>
            <person name="Abdulazimova A."/>
            <person name="Shahmuradov I."/>
        </authorList>
    </citation>
    <scope>NUCLEOTIDE SEQUENCE [LARGE SCALE GENOMIC DNA]</scope>
    <source>
        <strain evidence="3">cv. AG2017</strain>
        <tissue evidence="2">Leaf</tissue>
    </source>
</reference>
<sequence>MNSEVAFLFLPVKRSKKKRGGKLWSLGKKESEPTAGIGDYKFETIPFAFSAADPSELSAPLPAASCRTTDTSTSISARDS</sequence>
<comment type="caution">
    <text evidence="2">The sequence shown here is derived from an EMBL/GenBank/DDBJ whole genome shotgun (WGS) entry which is preliminary data.</text>
</comment>
<evidence type="ECO:0000313" key="2">
    <source>
        <dbReference type="EMBL" id="PKI66489.1"/>
    </source>
</evidence>